<keyword evidence="7 12" id="KW-0378">Hydrolase</keyword>
<comment type="subcellular location">
    <subcellularLocation>
        <location evidence="1 12">Cell membrane</location>
        <topology evidence="1 12">Multi-pass membrane protein</topology>
    </subcellularLocation>
</comment>
<dbReference type="PATRIC" id="fig|1254432.3.peg.10425"/>
<evidence type="ECO:0000256" key="12">
    <source>
        <dbReference type="HAMAP-Rule" id="MF_00188"/>
    </source>
</evidence>
<feature type="transmembrane region" description="Helical" evidence="12">
    <location>
        <begin position="35"/>
        <end position="53"/>
    </location>
</feature>
<evidence type="ECO:0000256" key="9">
    <source>
        <dbReference type="ARBA" id="ARBA00022989"/>
    </source>
</evidence>
<keyword evidence="9 12" id="KW-1133">Transmembrane helix</keyword>
<evidence type="ECO:0000256" key="5">
    <source>
        <dbReference type="ARBA" id="ARBA00022692"/>
    </source>
</evidence>
<dbReference type="KEGG" id="scu:SCE1572_46130"/>
<dbReference type="Proteomes" id="UP000014803">
    <property type="component" value="Chromosome"/>
</dbReference>
<organism evidence="14 15">
    <name type="scientific">Sorangium cellulosum So0157-2</name>
    <dbReference type="NCBI Taxonomy" id="1254432"/>
    <lineage>
        <taxon>Bacteria</taxon>
        <taxon>Pseudomonadati</taxon>
        <taxon>Myxococcota</taxon>
        <taxon>Polyangia</taxon>
        <taxon>Polyangiales</taxon>
        <taxon>Polyangiaceae</taxon>
        <taxon>Sorangium</taxon>
    </lineage>
</organism>
<feature type="transmembrane region" description="Helical" evidence="12">
    <location>
        <begin position="185"/>
        <end position="205"/>
    </location>
</feature>
<keyword evidence="6 12" id="KW-0479">Metal-binding</keyword>
<evidence type="ECO:0000256" key="6">
    <source>
        <dbReference type="ARBA" id="ARBA00022723"/>
    </source>
</evidence>
<evidence type="ECO:0000259" key="13">
    <source>
        <dbReference type="Pfam" id="PF01435"/>
    </source>
</evidence>
<dbReference type="GO" id="GO:0005886">
    <property type="term" value="C:plasma membrane"/>
    <property type="evidence" value="ECO:0007669"/>
    <property type="project" value="UniProtKB-SubCell"/>
</dbReference>
<gene>
    <name evidence="12" type="primary">htpX</name>
    <name evidence="14" type="ORF">SCE1572_46130</name>
</gene>
<protein>
    <recommendedName>
        <fullName evidence="12">Protease HtpX homolog</fullName>
        <ecNumber evidence="12">3.4.24.-</ecNumber>
    </recommendedName>
</protein>
<dbReference type="GO" id="GO:0004222">
    <property type="term" value="F:metalloendopeptidase activity"/>
    <property type="evidence" value="ECO:0007669"/>
    <property type="project" value="UniProtKB-UniRule"/>
</dbReference>
<evidence type="ECO:0000256" key="1">
    <source>
        <dbReference type="ARBA" id="ARBA00004651"/>
    </source>
</evidence>
<evidence type="ECO:0000256" key="8">
    <source>
        <dbReference type="ARBA" id="ARBA00022833"/>
    </source>
</evidence>
<dbReference type="GO" id="GO:0006508">
    <property type="term" value="P:proteolysis"/>
    <property type="evidence" value="ECO:0007669"/>
    <property type="project" value="UniProtKB-KW"/>
</dbReference>
<dbReference type="GO" id="GO:0008270">
    <property type="term" value="F:zinc ion binding"/>
    <property type="evidence" value="ECO:0007669"/>
    <property type="project" value="UniProtKB-UniRule"/>
</dbReference>
<evidence type="ECO:0000256" key="3">
    <source>
        <dbReference type="ARBA" id="ARBA00022475"/>
    </source>
</evidence>
<dbReference type="InterPro" id="IPR001915">
    <property type="entry name" value="Peptidase_M48"/>
</dbReference>
<keyword evidence="3 12" id="KW-1003">Cell membrane</keyword>
<keyword evidence="11 12" id="KW-0472">Membrane</keyword>
<dbReference type="InterPro" id="IPR022919">
    <property type="entry name" value="Pept_M48_protease_HtpX"/>
</dbReference>
<feature type="active site" evidence="12">
    <location>
        <position position="137"/>
    </location>
</feature>
<evidence type="ECO:0000256" key="11">
    <source>
        <dbReference type="ARBA" id="ARBA00023136"/>
    </source>
</evidence>
<evidence type="ECO:0000256" key="2">
    <source>
        <dbReference type="ARBA" id="ARBA00009779"/>
    </source>
</evidence>
<evidence type="ECO:0000313" key="14">
    <source>
        <dbReference type="EMBL" id="AGP32910.1"/>
    </source>
</evidence>
<dbReference type="eggNOG" id="COG0501">
    <property type="taxonomic scope" value="Bacteria"/>
</dbReference>
<keyword evidence="10 12" id="KW-0482">Metalloprotease</keyword>
<reference evidence="14 15" key="1">
    <citation type="journal article" date="2013" name="Sci. Rep.">
        <title>Extraordinary expansion of a Sorangium cellulosum genome from an alkaline milieu.</title>
        <authorList>
            <person name="Han K."/>
            <person name="Li Z.F."/>
            <person name="Peng R."/>
            <person name="Zhu L.P."/>
            <person name="Zhou T."/>
            <person name="Wang L.G."/>
            <person name="Li S.G."/>
            <person name="Zhang X.B."/>
            <person name="Hu W."/>
            <person name="Wu Z.H."/>
            <person name="Qin N."/>
            <person name="Li Y.Z."/>
        </authorList>
    </citation>
    <scope>NUCLEOTIDE SEQUENCE [LARGE SCALE GENOMIC DNA]</scope>
    <source>
        <strain evidence="14 15">So0157-2</strain>
    </source>
</reference>
<feature type="domain" description="Peptidase M48" evidence="13">
    <location>
        <begin position="70"/>
        <end position="285"/>
    </location>
</feature>
<name>S4XMA9_SORCE</name>
<sequence>MEVTSFMKNQIKTILLLGVMSAILVSIGGALGPGYLVLFGVLALAMNLGAYFMSDRIVLAVHRAAEVSPEEAPGLHRMVEELSRRAEIPKPRVYVIPDAQPNAFATGRNPEHGVVAVTEGIMQLLTERELRGVLAHEIAHIKNRDILVSTIAAAFASGITWIAHAVSFAGLFGGSSDDEEGESPLGGLALAIVAPIAATLVQLGISRSREYMADETGAQLCGDPEALASALSKLEHGVALIPAESARPATASLFIVSPLAGASSVLKWFSTHPTTEERVSRLLSMAASGGRAASPRRASALA</sequence>
<keyword evidence="4 12" id="KW-0645">Protease</keyword>
<dbReference type="EMBL" id="CP003969">
    <property type="protein sequence ID" value="AGP32910.1"/>
    <property type="molecule type" value="Genomic_DNA"/>
</dbReference>
<comment type="cofactor">
    <cofactor evidence="12">
        <name>Zn(2+)</name>
        <dbReference type="ChEBI" id="CHEBI:29105"/>
    </cofactor>
    <text evidence="12">Binds 1 zinc ion per subunit.</text>
</comment>
<keyword evidence="8 12" id="KW-0862">Zinc</keyword>
<feature type="binding site" evidence="12">
    <location>
        <position position="140"/>
    </location>
    <ligand>
        <name>Zn(2+)</name>
        <dbReference type="ChEBI" id="CHEBI:29105"/>
        <note>catalytic</note>
    </ligand>
</feature>
<dbReference type="HOGENOM" id="CLU_042266_3_0_7"/>
<feature type="binding site" evidence="12">
    <location>
        <position position="210"/>
    </location>
    <ligand>
        <name>Zn(2+)</name>
        <dbReference type="ChEBI" id="CHEBI:29105"/>
        <note>catalytic</note>
    </ligand>
</feature>
<dbReference type="InterPro" id="IPR050083">
    <property type="entry name" value="HtpX_protease"/>
</dbReference>
<dbReference type="EC" id="3.4.24.-" evidence="12"/>
<dbReference type="Gene3D" id="3.30.2010.10">
    <property type="entry name" value="Metalloproteases ('zincins'), catalytic domain"/>
    <property type="match status" value="1"/>
</dbReference>
<dbReference type="STRING" id="1254432.SCE1572_46130"/>
<feature type="binding site" evidence="12">
    <location>
        <position position="136"/>
    </location>
    <ligand>
        <name>Zn(2+)</name>
        <dbReference type="ChEBI" id="CHEBI:29105"/>
        <note>catalytic</note>
    </ligand>
</feature>
<accession>S4XMA9</accession>
<dbReference type="PANTHER" id="PTHR43221">
    <property type="entry name" value="PROTEASE HTPX"/>
    <property type="match status" value="1"/>
</dbReference>
<proteinExistence type="inferred from homology"/>
<feature type="transmembrane region" description="Helical" evidence="12">
    <location>
        <begin position="12"/>
        <end position="29"/>
    </location>
</feature>
<dbReference type="PANTHER" id="PTHR43221:SF1">
    <property type="entry name" value="PROTEASE HTPX"/>
    <property type="match status" value="1"/>
</dbReference>
<dbReference type="CDD" id="cd07336">
    <property type="entry name" value="M48B_HtpX_like"/>
    <property type="match status" value="1"/>
</dbReference>
<feature type="transmembrane region" description="Helical" evidence="12">
    <location>
        <begin position="146"/>
        <end position="173"/>
    </location>
</feature>
<keyword evidence="5 12" id="KW-0812">Transmembrane</keyword>
<dbReference type="Pfam" id="PF01435">
    <property type="entry name" value="Peptidase_M48"/>
    <property type="match status" value="1"/>
</dbReference>
<comment type="similarity">
    <text evidence="2 12">Belongs to the peptidase M48B family.</text>
</comment>
<evidence type="ECO:0000256" key="4">
    <source>
        <dbReference type="ARBA" id="ARBA00022670"/>
    </source>
</evidence>
<evidence type="ECO:0000313" key="15">
    <source>
        <dbReference type="Proteomes" id="UP000014803"/>
    </source>
</evidence>
<evidence type="ECO:0000256" key="10">
    <source>
        <dbReference type="ARBA" id="ARBA00023049"/>
    </source>
</evidence>
<dbReference type="AlphaFoldDB" id="S4XMA9"/>
<evidence type="ECO:0000256" key="7">
    <source>
        <dbReference type="ARBA" id="ARBA00022801"/>
    </source>
</evidence>
<dbReference type="HAMAP" id="MF_00188">
    <property type="entry name" value="Pept_M48_protease_HtpX"/>
    <property type="match status" value="1"/>
</dbReference>